<evidence type="ECO:0000256" key="1">
    <source>
        <dbReference type="SAM" id="MobiDB-lite"/>
    </source>
</evidence>
<accession>A0A9J5YIU9</accession>
<dbReference type="Proteomes" id="UP000824120">
    <property type="component" value="Chromosome 6"/>
</dbReference>
<evidence type="ECO:0000313" key="2">
    <source>
        <dbReference type="EMBL" id="KAG5600667.1"/>
    </source>
</evidence>
<gene>
    <name evidence="2" type="ORF">H5410_032037</name>
</gene>
<dbReference type="AlphaFoldDB" id="A0A9J5YIU9"/>
<comment type="caution">
    <text evidence="2">The sequence shown here is derived from an EMBL/GenBank/DDBJ whole genome shotgun (WGS) entry which is preliminary data.</text>
</comment>
<feature type="region of interest" description="Disordered" evidence="1">
    <location>
        <begin position="35"/>
        <end position="56"/>
    </location>
</feature>
<organism evidence="2 3">
    <name type="scientific">Solanum commersonii</name>
    <name type="common">Commerson's wild potato</name>
    <name type="synonym">Commerson's nightshade</name>
    <dbReference type="NCBI Taxonomy" id="4109"/>
    <lineage>
        <taxon>Eukaryota</taxon>
        <taxon>Viridiplantae</taxon>
        <taxon>Streptophyta</taxon>
        <taxon>Embryophyta</taxon>
        <taxon>Tracheophyta</taxon>
        <taxon>Spermatophyta</taxon>
        <taxon>Magnoliopsida</taxon>
        <taxon>eudicotyledons</taxon>
        <taxon>Gunneridae</taxon>
        <taxon>Pentapetalae</taxon>
        <taxon>asterids</taxon>
        <taxon>lamiids</taxon>
        <taxon>Solanales</taxon>
        <taxon>Solanaceae</taxon>
        <taxon>Solanoideae</taxon>
        <taxon>Solaneae</taxon>
        <taxon>Solanum</taxon>
    </lineage>
</organism>
<keyword evidence="3" id="KW-1185">Reference proteome</keyword>
<evidence type="ECO:0000313" key="3">
    <source>
        <dbReference type="Proteomes" id="UP000824120"/>
    </source>
</evidence>
<dbReference type="EMBL" id="JACXVP010000006">
    <property type="protein sequence ID" value="KAG5600667.1"/>
    <property type="molecule type" value="Genomic_DNA"/>
</dbReference>
<proteinExistence type="predicted"/>
<reference evidence="2 3" key="1">
    <citation type="submission" date="2020-09" db="EMBL/GenBank/DDBJ databases">
        <title>De no assembly of potato wild relative species, Solanum commersonii.</title>
        <authorList>
            <person name="Cho K."/>
        </authorList>
    </citation>
    <scope>NUCLEOTIDE SEQUENCE [LARGE SCALE GENOMIC DNA]</scope>
    <source>
        <strain evidence="2">LZ3.2</strain>
        <tissue evidence="2">Leaf</tissue>
    </source>
</reference>
<protein>
    <submittedName>
        <fullName evidence="2">Uncharacterized protein</fullName>
    </submittedName>
</protein>
<name>A0A9J5YIU9_SOLCO</name>
<sequence>MDPSTLFQRSQVRALEMELLEMCVLAATSTKYGKKKTKQNEMGGQELQRSFSKKKKTLPRIEVATTGM</sequence>